<comment type="catalytic activity">
    <reaction evidence="4 7">
        <text>(6S)-5-formyl-5,6,7,8-tetrahydrofolate + ATP = (6R)-5,10-methenyltetrahydrofolate + ADP + phosphate</text>
        <dbReference type="Rhea" id="RHEA:10488"/>
        <dbReference type="ChEBI" id="CHEBI:30616"/>
        <dbReference type="ChEBI" id="CHEBI:43474"/>
        <dbReference type="ChEBI" id="CHEBI:57455"/>
        <dbReference type="ChEBI" id="CHEBI:57457"/>
        <dbReference type="ChEBI" id="CHEBI:456216"/>
        <dbReference type="EC" id="6.3.3.2"/>
    </reaction>
</comment>
<accession>A0A7S3K4D6</accession>
<dbReference type="GO" id="GO:0005524">
    <property type="term" value="F:ATP binding"/>
    <property type="evidence" value="ECO:0007669"/>
    <property type="project" value="UniProtKB-KW"/>
</dbReference>
<keyword evidence="7" id="KW-0479">Metal-binding</keyword>
<gene>
    <name evidence="9" type="ORF">ALAG00032_LOCUS14985</name>
</gene>
<dbReference type="GO" id="GO:0035999">
    <property type="term" value="P:tetrahydrofolate interconversion"/>
    <property type="evidence" value="ECO:0007669"/>
    <property type="project" value="TreeGrafter"/>
</dbReference>
<feature type="binding site" evidence="6">
    <location>
        <begin position="28"/>
        <end position="32"/>
    </location>
    <ligand>
        <name>ATP</name>
        <dbReference type="ChEBI" id="CHEBI:30616"/>
    </ligand>
</feature>
<dbReference type="EMBL" id="HBIJ01022853">
    <property type="protein sequence ID" value="CAE0374182.1"/>
    <property type="molecule type" value="Transcribed_RNA"/>
</dbReference>
<dbReference type="PANTHER" id="PTHR23407:SF1">
    <property type="entry name" value="5-FORMYLTETRAHYDROFOLATE CYCLO-LIGASE"/>
    <property type="match status" value="1"/>
</dbReference>
<proteinExistence type="inferred from homology"/>
<organism evidence="9">
    <name type="scientific">Aureoumbra lagunensis</name>
    <dbReference type="NCBI Taxonomy" id="44058"/>
    <lineage>
        <taxon>Eukaryota</taxon>
        <taxon>Sar</taxon>
        <taxon>Stramenopiles</taxon>
        <taxon>Ochrophyta</taxon>
        <taxon>Pelagophyceae</taxon>
        <taxon>Pelagomonadales</taxon>
        <taxon>Aureoumbra</taxon>
    </lineage>
</organism>
<dbReference type="GO" id="GO:0005739">
    <property type="term" value="C:mitochondrion"/>
    <property type="evidence" value="ECO:0007669"/>
    <property type="project" value="TreeGrafter"/>
</dbReference>
<evidence type="ECO:0000256" key="6">
    <source>
        <dbReference type="PIRSR" id="PIRSR006806-1"/>
    </source>
</evidence>
<keyword evidence="7" id="KW-0460">Magnesium</keyword>
<dbReference type="GO" id="GO:0009396">
    <property type="term" value="P:folic acid-containing compound biosynthetic process"/>
    <property type="evidence" value="ECO:0007669"/>
    <property type="project" value="TreeGrafter"/>
</dbReference>
<dbReference type="Gene3D" id="3.40.50.10420">
    <property type="entry name" value="NagB/RpiA/CoA transferase-like"/>
    <property type="match status" value="1"/>
</dbReference>
<dbReference type="EC" id="6.3.3.2" evidence="5 7"/>
<evidence type="ECO:0000256" key="3">
    <source>
        <dbReference type="ARBA" id="ARBA00022840"/>
    </source>
</evidence>
<keyword evidence="8" id="KW-0732">Signal</keyword>
<protein>
    <recommendedName>
        <fullName evidence="5 7">5-formyltetrahydrofolate cyclo-ligase</fullName>
        <ecNumber evidence="5 7">6.3.3.2</ecNumber>
    </recommendedName>
</protein>
<keyword evidence="2 6" id="KW-0547">Nucleotide-binding</keyword>
<evidence type="ECO:0000256" key="5">
    <source>
        <dbReference type="ARBA" id="ARBA00038966"/>
    </source>
</evidence>
<dbReference type="InterPro" id="IPR037171">
    <property type="entry name" value="NagB/RpiA_transferase-like"/>
</dbReference>
<evidence type="ECO:0000256" key="7">
    <source>
        <dbReference type="RuleBase" id="RU361279"/>
    </source>
</evidence>
<comment type="similarity">
    <text evidence="1 7">Belongs to the 5-formyltetrahydrofolate cyclo-ligase family.</text>
</comment>
<feature type="binding site" evidence="6">
    <location>
        <position position="79"/>
    </location>
    <ligand>
        <name>substrate</name>
    </ligand>
</feature>
<evidence type="ECO:0000313" key="9">
    <source>
        <dbReference type="EMBL" id="CAE0374182.1"/>
    </source>
</evidence>
<dbReference type="PANTHER" id="PTHR23407">
    <property type="entry name" value="ATPASE INHIBITOR/5-FORMYLTETRAHYDROFOLATE CYCLO-LIGASE"/>
    <property type="match status" value="1"/>
</dbReference>
<feature type="signal peptide" evidence="8">
    <location>
        <begin position="1"/>
        <end position="25"/>
    </location>
</feature>
<dbReference type="SUPFAM" id="SSF100950">
    <property type="entry name" value="NagB/RpiA/CoA transferase-like"/>
    <property type="match status" value="1"/>
</dbReference>
<dbReference type="InterPro" id="IPR024185">
    <property type="entry name" value="FTHF_cligase-like_sf"/>
</dbReference>
<dbReference type="PIRSF" id="PIRSF006806">
    <property type="entry name" value="FTHF_cligase"/>
    <property type="match status" value="1"/>
</dbReference>
<sequence>MPLRCSTQRLLLLITILIILQMNDASVKKELRSRVRSALRAMTNEYIFEQSNLACERLFISKEYQNARGIACFASMEKEFQTQLLLDRIMHDDKKLFLPKCITKRDMTLFEIPKNTSISELPKNQWNIPEPQVGNNALEDDHLDLVLVPGLAFSMKTRARLGQGAGYYDTWLSTLQKVRISRNLPMPLTIGLCLDEQLFHENDEIPLQPHDFLIHHLVAPSFSSLSSSFSS</sequence>
<evidence type="ECO:0000256" key="2">
    <source>
        <dbReference type="ARBA" id="ARBA00022741"/>
    </source>
</evidence>
<feature type="chain" id="PRO_5031118717" description="5-formyltetrahydrofolate cyclo-ligase" evidence="8">
    <location>
        <begin position="26"/>
        <end position="231"/>
    </location>
</feature>
<reference evidence="9" key="1">
    <citation type="submission" date="2021-01" db="EMBL/GenBank/DDBJ databases">
        <authorList>
            <person name="Corre E."/>
            <person name="Pelletier E."/>
            <person name="Niang G."/>
            <person name="Scheremetjew M."/>
            <person name="Finn R."/>
            <person name="Kale V."/>
            <person name="Holt S."/>
            <person name="Cochrane G."/>
            <person name="Meng A."/>
            <person name="Brown T."/>
            <person name="Cohen L."/>
        </authorList>
    </citation>
    <scope>NUCLEOTIDE SEQUENCE</scope>
    <source>
        <strain evidence="9">CCMP1510</strain>
    </source>
</reference>
<feature type="binding site" evidence="6">
    <location>
        <begin position="160"/>
        <end position="168"/>
    </location>
    <ligand>
        <name>ATP</name>
        <dbReference type="ChEBI" id="CHEBI:30616"/>
    </ligand>
</feature>
<keyword evidence="3 6" id="KW-0067">ATP-binding</keyword>
<dbReference type="NCBIfam" id="TIGR02727">
    <property type="entry name" value="MTHFS_bact"/>
    <property type="match status" value="1"/>
</dbReference>
<evidence type="ECO:0000256" key="8">
    <source>
        <dbReference type="SAM" id="SignalP"/>
    </source>
</evidence>
<dbReference type="AlphaFoldDB" id="A0A7S3K4D6"/>
<comment type="cofactor">
    <cofactor evidence="7">
        <name>Mg(2+)</name>
        <dbReference type="ChEBI" id="CHEBI:18420"/>
    </cofactor>
</comment>
<name>A0A7S3K4D6_9STRA</name>
<dbReference type="Pfam" id="PF01812">
    <property type="entry name" value="5-FTHF_cyc-lig"/>
    <property type="match status" value="1"/>
</dbReference>
<evidence type="ECO:0000256" key="1">
    <source>
        <dbReference type="ARBA" id="ARBA00010638"/>
    </source>
</evidence>
<evidence type="ECO:0000256" key="4">
    <source>
        <dbReference type="ARBA" id="ARBA00036539"/>
    </source>
</evidence>
<dbReference type="GO" id="GO:0030272">
    <property type="term" value="F:5-formyltetrahydrofolate cyclo-ligase activity"/>
    <property type="evidence" value="ECO:0007669"/>
    <property type="project" value="UniProtKB-EC"/>
</dbReference>
<dbReference type="GO" id="GO:0046872">
    <property type="term" value="F:metal ion binding"/>
    <property type="evidence" value="ECO:0007669"/>
    <property type="project" value="UniProtKB-KW"/>
</dbReference>
<dbReference type="InterPro" id="IPR002698">
    <property type="entry name" value="FTHF_cligase"/>
</dbReference>